<protein>
    <submittedName>
        <fullName evidence="2">Uncharacterized protein</fullName>
    </submittedName>
</protein>
<feature type="non-terminal residue" evidence="2">
    <location>
        <position position="201"/>
    </location>
</feature>
<evidence type="ECO:0000313" key="3">
    <source>
        <dbReference type="Proteomes" id="UP000654075"/>
    </source>
</evidence>
<accession>A0A813HSV1</accession>
<reference evidence="2" key="1">
    <citation type="submission" date="2021-02" db="EMBL/GenBank/DDBJ databases">
        <authorList>
            <person name="Dougan E. K."/>
            <person name="Rhodes N."/>
            <person name="Thang M."/>
            <person name="Chan C."/>
        </authorList>
    </citation>
    <scope>NUCLEOTIDE SEQUENCE</scope>
</reference>
<dbReference type="Proteomes" id="UP000654075">
    <property type="component" value="Unassembled WGS sequence"/>
</dbReference>
<dbReference type="EMBL" id="CAJNNV010032857">
    <property type="protein sequence ID" value="CAE8641230.1"/>
    <property type="molecule type" value="Genomic_DNA"/>
</dbReference>
<feature type="region of interest" description="Disordered" evidence="1">
    <location>
        <begin position="74"/>
        <end position="130"/>
    </location>
</feature>
<feature type="non-terminal residue" evidence="2">
    <location>
        <position position="1"/>
    </location>
</feature>
<evidence type="ECO:0000313" key="2">
    <source>
        <dbReference type="EMBL" id="CAE8641230.1"/>
    </source>
</evidence>
<keyword evidence="3" id="KW-1185">Reference proteome</keyword>
<gene>
    <name evidence="2" type="ORF">PGLA1383_LOCUS55939</name>
</gene>
<evidence type="ECO:0000256" key="1">
    <source>
        <dbReference type="SAM" id="MobiDB-lite"/>
    </source>
</evidence>
<name>A0A813HSV1_POLGL</name>
<sequence>LHPRLGANSPARALACEDSKKICGKIFEFLECFDPGLVKCLLVCHWPPATQISVVRDIVLNHIDILQRWKTPSSSSSAAKFQEEPDSGDGGTASEKDNQSGKEQVPGQVSQGSQEAGAKKEARPREKEEPDSVPHWVFLYMPEDRIVASSPDADLGTKLIEVVDRLKALPNGLRTGLRAKEQLLLTPYFPNHAWLLLKYAQ</sequence>
<feature type="compositionally biased region" description="Basic and acidic residues" evidence="1">
    <location>
        <begin position="117"/>
        <end position="130"/>
    </location>
</feature>
<dbReference type="AlphaFoldDB" id="A0A813HSV1"/>
<organism evidence="2 3">
    <name type="scientific">Polarella glacialis</name>
    <name type="common">Dinoflagellate</name>
    <dbReference type="NCBI Taxonomy" id="89957"/>
    <lineage>
        <taxon>Eukaryota</taxon>
        <taxon>Sar</taxon>
        <taxon>Alveolata</taxon>
        <taxon>Dinophyceae</taxon>
        <taxon>Suessiales</taxon>
        <taxon>Suessiaceae</taxon>
        <taxon>Polarella</taxon>
    </lineage>
</organism>
<comment type="caution">
    <text evidence="2">The sequence shown here is derived from an EMBL/GenBank/DDBJ whole genome shotgun (WGS) entry which is preliminary data.</text>
</comment>
<proteinExistence type="predicted"/>